<dbReference type="InterPro" id="IPR007696">
    <property type="entry name" value="DNA_mismatch_repair_MutS_core"/>
</dbReference>
<dbReference type="EMBL" id="JAPFFF010000019">
    <property type="protein sequence ID" value="KAK8858126.1"/>
    <property type="molecule type" value="Genomic_DNA"/>
</dbReference>
<feature type="domain" description="DNA mismatch repair protein MutS core" evidence="3">
    <location>
        <begin position="274"/>
        <end position="319"/>
    </location>
</feature>
<evidence type="ECO:0000313" key="5">
    <source>
        <dbReference type="Proteomes" id="UP001470230"/>
    </source>
</evidence>
<accession>A0ABR2I6U4</accession>
<dbReference type="SUPFAM" id="SSF48334">
    <property type="entry name" value="DNA repair protein MutS, domain III"/>
    <property type="match status" value="1"/>
</dbReference>
<dbReference type="InterPro" id="IPR036187">
    <property type="entry name" value="DNA_mismatch_repair_MutS_sf"/>
</dbReference>
<evidence type="ECO:0000256" key="2">
    <source>
        <dbReference type="SAM" id="MobiDB-lite"/>
    </source>
</evidence>
<protein>
    <submittedName>
        <fullName evidence="4">MutS protein msh4</fullName>
    </submittedName>
</protein>
<keyword evidence="5" id="KW-1185">Reference proteome</keyword>
<dbReference type="PANTHER" id="PTHR11361">
    <property type="entry name" value="DNA MISMATCH REPAIR PROTEIN MUTS FAMILY MEMBER"/>
    <property type="match status" value="1"/>
</dbReference>
<dbReference type="InterPro" id="IPR036678">
    <property type="entry name" value="MutS_con_dom_sf"/>
</dbReference>
<evidence type="ECO:0000259" key="3">
    <source>
        <dbReference type="Pfam" id="PF05192"/>
    </source>
</evidence>
<feature type="region of interest" description="Disordered" evidence="2">
    <location>
        <begin position="18"/>
        <end position="40"/>
    </location>
</feature>
<organism evidence="4 5">
    <name type="scientific">Tritrichomonas musculus</name>
    <dbReference type="NCBI Taxonomy" id="1915356"/>
    <lineage>
        <taxon>Eukaryota</taxon>
        <taxon>Metamonada</taxon>
        <taxon>Parabasalia</taxon>
        <taxon>Tritrichomonadida</taxon>
        <taxon>Tritrichomonadidae</taxon>
        <taxon>Tritrichomonas</taxon>
    </lineage>
</organism>
<evidence type="ECO:0000313" key="4">
    <source>
        <dbReference type="EMBL" id="KAK8858126.1"/>
    </source>
</evidence>
<comment type="caution">
    <text evidence="4">The sequence shown here is derived from an EMBL/GenBank/DDBJ whole genome shotgun (WGS) entry which is preliminary data.</text>
</comment>
<gene>
    <name evidence="4" type="ORF">M9Y10_013226</name>
</gene>
<name>A0ABR2I6U4_9EUKA</name>
<dbReference type="InterPro" id="IPR045076">
    <property type="entry name" value="MutS"/>
</dbReference>
<dbReference type="Pfam" id="PF05192">
    <property type="entry name" value="MutS_III"/>
    <property type="match status" value="1"/>
</dbReference>
<dbReference type="Gene3D" id="3.30.420.110">
    <property type="entry name" value="MutS, connector domain"/>
    <property type="match status" value="1"/>
</dbReference>
<reference evidence="4 5" key="1">
    <citation type="submission" date="2024-04" db="EMBL/GenBank/DDBJ databases">
        <title>Tritrichomonas musculus Genome.</title>
        <authorList>
            <person name="Alves-Ferreira E."/>
            <person name="Grigg M."/>
            <person name="Lorenzi H."/>
            <person name="Galac M."/>
        </authorList>
    </citation>
    <scope>NUCLEOTIDE SEQUENCE [LARGE SCALE GENOMIC DNA]</scope>
    <source>
        <strain evidence="4 5">EAF2021</strain>
    </source>
</reference>
<dbReference type="Proteomes" id="UP001470230">
    <property type="component" value="Unassembled WGS sequence"/>
</dbReference>
<dbReference type="Gene3D" id="1.10.1420.10">
    <property type="match status" value="1"/>
</dbReference>
<dbReference type="PANTHER" id="PTHR11361:SF21">
    <property type="entry name" value="MUTS PROTEIN HOMOLOG 4"/>
    <property type="match status" value="1"/>
</dbReference>
<sequence length="322" mass="36054">MITPPNWSATSTRLFSGLQTPSSISKTPKKVATPRTGSDSENRTCFISFIENISSREVGAAVLRIYPPILTLYQFTDTALYTHSRHLIEIYTPTKVLVPGNLTTSKSPLSQMLKDNSKISDDKKSELIYDENEFNNVYTVCEIARARFSDTIGLSLLSEMSNNNIVENIINNTDDQLINRYLCISASAACIFFTQTEYKIDIMPHSLKIHFQPLDGQLMIDPITLRQFSILSAPMSSTYSSFATCSSSIASSKSIKSISNSNQQMFRLITSKRNLCTPTLFNLLDRCFTHSGARLLRTNLAAPPTQIKVIQERQEFVAFISI</sequence>
<proteinExistence type="inferred from homology"/>
<comment type="similarity">
    <text evidence="1">Belongs to the DNA mismatch repair MutS family.</text>
</comment>
<evidence type="ECO:0000256" key="1">
    <source>
        <dbReference type="ARBA" id="ARBA00006271"/>
    </source>
</evidence>